<evidence type="ECO:0000256" key="1">
    <source>
        <dbReference type="ARBA" id="ARBA00008383"/>
    </source>
</evidence>
<dbReference type="AlphaFoldDB" id="A0A8S3CD00"/>
<name>A0A8S3CD00_9BILA</name>
<dbReference type="Gene3D" id="3.40.50.10540">
    <property type="entry name" value="Crotonobetainyl-coa:carnitine coa-transferase, domain 1"/>
    <property type="match status" value="1"/>
</dbReference>
<dbReference type="PANTHER" id="PTHR48207:SF3">
    <property type="entry name" value="SUCCINATE--HYDROXYMETHYLGLUTARATE COA-TRANSFERASE"/>
    <property type="match status" value="1"/>
</dbReference>
<evidence type="ECO:0000256" key="2">
    <source>
        <dbReference type="ARBA" id="ARBA00022679"/>
    </source>
</evidence>
<dbReference type="GO" id="GO:0047369">
    <property type="term" value="F:succinate-hydroxymethylglutarate CoA-transferase activity"/>
    <property type="evidence" value="ECO:0007669"/>
    <property type="project" value="TreeGrafter"/>
</dbReference>
<proteinExistence type="inferred from homology"/>
<evidence type="ECO:0000313" key="3">
    <source>
        <dbReference type="EMBL" id="CAF4910600.1"/>
    </source>
</evidence>
<evidence type="ECO:0000313" key="4">
    <source>
        <dbReference type="Proteomes" id="UP000681967"/>
    </source>
</evidence>
<organism evidence="3 4">
    <name type="scientific">Rotaria magnacalcarata</name>
    <dbReference type="NCBI Taxonomy" id="392030"/>
    <lineage>
        <taxon>Eukaryota</taxon>
        <taxon>Metazoa</taxon>
        <taxon>Spiralia</taxon>
        <taxon>Gnathifera</taxon>
        <taxon>Rotifera</taxon>
        <taxon>Eurotatoria</taxon>
        <taxon>Bdelloidea</taxon>
        <taxon>Philodinida</taxon>
        <taxon>Philodinidae</taxon>
        <taxon>Rotaria</taxon>
    </lineage>
</organism>
<sequence length="54" mass="5621">VGVAVVDIATGLSSVGAITAALYQREKTGKGTKIECSLLETQVRKNSTVLDKSI</sequence>
<protein>
    <submittedName>
        <fullName evidence="3">Uncharacterized protein</fullName>
    </submittedName>
</protein>
<dbReference type="PANTHER" id="PTHR48207">
    <property type="entry name" value="SUCCINATE--HYDROXYMETHYLGLUTARATE COA-TRANSFERASE"/>
    <property type="match status" value="1"/>
</dbReference>
<feature type="non-terminal residue" evidence="3">
    <location>
        <position position="1"/>
    </location>
</feature>
<dbReference type="GO" id="GO:0005739">
    <property type="term" value="C:mitochondrion"/>
    <property type="evidence" value="ECO:0007669"/>
    <property type="project" value="TreeGrafter"/>
</dbReference>
<dbReference type="SUPFAM" id="SSF89796">
    <property type="entry name" value="CoA-transferase family III (CaiB/BaiF)"/>
    <property type="match status" value="1"/>
</dbReference>
<dbReference type="InterPro" id="IPR050483">
    <property type="entry name" value="CoA-transferase_III_domain"/>
</dbReference>
<dbReference type="Pfam" id="PF02515">
    <property type="entry name" value="CoA_transf_3"/>
    <property type="match status" value="1"/>
</dbReference>
<keyword evidence="2" id="KW-0808">Transferase</keyword>
<dbReference type="InterPro" id="IPR023606">
    <property type="entry name" value="CoA-Trfase_III_dom_1_sf"/>
</dbReference>
<accession>A0A8S3CD00</accession>
<comment type="similarity">
    <text evidence="1">Belongs to the CoA-transferase III family.</text>
</comment>
<dbReference type="EMBL" id="CAJOBH010170877">
    <property type="protein sequence ID" value="CAF4910600.1"/>
    <property type="molecule type" value="Genomic_DNA"/>
</dbReference>
<gene>
    <name evidence="3" type="ORF">BYL167_LOCUS52576</name>
</gene>
<reference evidence="3" key="1">
    <citation type="submission" date="2021-02" db="EMBL/GenBank/DDBJ databases">
        <authorList>
            <person name="Nowell W R."/>
        </authorList>
    </citation>
    <scope>NUCLEOTIDE SEQUENCE</scope>
</reference>
<dbReference type="Proteomes" id="UP000681967">
    <property type="component" value="Unassembled WGS sequence"/>
</dbReference>
<dbReference type="InterPro" id="IPR003673">
    <property type="entry name" value="CoA-Trfase_fam_III"/>
</dbReference>
<comment type="caution">
    <text evidence="3">The sequence shown here is derived from an EMBL/GenBank/DDBJ whole genome shotgun (WGS) entry which is preliminary data.</text>
</comment>